<comment type="caution">
    <text evidence="1">The sequence shown here is derived from an EMBL/GenBank/DDBJ whole genome shotgun (WGS) entry which is preliminary data.</text>
</comment>
<dbReference type="OrthoDB" id="1493031at2"/>
<protein>
    <recommendedName>
        <fullName evidence="3">Phosphoribosyltransferase</fullName>
    </recommendedName>
</protein>
<evidence type="ECO:0000313" key="2">
    <source>
        <dbReference type="Proteomes" id="UP000282957"/>
    </source>
</evidence>
<organism evidence="1 2">
    <name type="scientific">Rhodovarius crocodyli</name>
    <dbReference type="NCBI Taxonomy" id="1979269"/>
    <lineage>
        <taxon>Bacteria</taxon>
        <taxon>Pseudomonadati</taxon>
        <taxon>Pseudomonadota</taxon>
        <taxon>Alphaproteobacteria</taxon>
        <taxon>Acetobacterales</taxon>
        <taxon>Roseomonadaceae</taxon>
        <taxon>Rhodovarius</taxon>
    </lineage>
</organism>
<gene>
    <name evidence="1" type="ORF">EOD42_25445</name>
</gene>
<evidence type="ECO:0000313" key="1">
    <source>
        <dbReference type="EMBL" id="RVT89290.1"/>
    </source>
</evidence>
<proteinExistence type="predicted"/>
<dbReference type="EMBL" id="SACL01000021">
    <property type="protein sequence ID" value="RVT89290.1"/>
    <property type="molecule type" value="Genomic_DNA"/>
</dbReference>
<evidence type="ECO:0008006" key="3">
    <source>
        <dbReference type="Google" id="ProtNLM"/>
    </source>
</evidence>
<dbReference type="Proteomes" id="UP000282957">
    <property type="component" value="Unassembled WGS sequence"/>
</dbReference>
<dbReference type="RefSeq" id="WP_127790421.1">
    <property type="nucleotide sequence ID" value="NZ_SACL01000021.1"/>
</dbReference>
<name>A0A437LV49_9PROT</name>
<dbReference type="InterPro" id="IPR029057">
    <property type="entry name" value="PRTase-like"/>
</dbReference>
<dbReference type="Gene3D" id="3.40.50.2020">
    <property type="match status" value="1"/>
</dbReference>
<reference evidence="1 2" key="1">
    <citation type="submission" date="2019-01" db="EMBL/GenBank/DDBJ databases">
        <authorList>
            <person name="Chen W.-M."/>
        </authorList>
    </citation>
    <scope>NUCLEOTIDE SEQUENCE [LARGE SCALE GENOMIC DNA]</scope>
    <source>
        <strain evidence="1 2">CCP-6</strain>
    </source>
</reference>
<dbReference type="SUPFAM" id="SSF53271">
    <property type="entry name" value="PRTase-like"/>
    <property type="match status" value="1"/>
</dbReference>
<accession>A0A437LV49</accession>
<sequence length="203" mass="23000">MIHFVTDSERHDHREWLRQYIDQHCIHRVALGEPSLIGKAPGSRYRWQFYLRRGLFDPEFMRRAALLMLDRVQTQIGHWDWQLAGLETASTPLLAGIPAVALQHGIRINAFSVRKQRKEYGLFNWCEGVPNSLPVMLVDDLCNSTESLATALRWCMLEGQLSILPAFYTVVSKTTGEAGDGGRLPGGMTCLSPFTLVDFDLKP</sequence>
<dbReference type="AlphaFoldDB" id="A0A437LV49"/>
<keyword evidence="2" id="KW-1185">Reference proteome</keyword>